<dbReference type="Pfam" id="PF01857">
    <property type="entry name" value="RB_B"/>
    <property type="match status" value="1"/>
</dbReference>
<dbReference type="PANTHER" id="PTHR13742:SF17">
    <property type="entry name" value="RE32990P-RELATED"/>
    <property type="match status" value="1"/>
</dbReference>
<comment type="caution">
    <text evidence="10">The sequence shown here is derived from an EMBL/GenBank/DDBJ whole genome shotgun (WGS) entry which is preliminary data.</text>
</comment>
<evidence type="ECO:0000259" key="9">
    <source>
        <dbReference type="SMART" id="SM01368"/>
    </source>
</evidence>
<feature type="region of interest" description="Disordered" evidence="8">
    <location>
        <begin position="1"/>
        <end position="28"/>
    </location>
</feature>
<evidence type="ECO:0000256" key="2">
    <source>
        <dbReference type="ARBA" id="ARBA00009475"/>
    </source>
</evidence>
<evidence type="ECO:0000313" key="10">
    <source>
        <dbReference type="EMBL" id="KAK9221742.1"/>
    </source>
</evidence>
<dbReference type="SUPFAM" id="SSF47954">
    <property type="entry name" value="Cyclin-like"/>
    <property type="match status" value="2"/>
</dbReference>
<dbReference type="AlphaFoldDB" id="A0AAP0QWV0"/>
<feature type="compositionally biased region" description="Polar residues" evidence="8">
    <location>
        <begin position="1"/>
        <end position="24"/>
    </location>
</feature>
<keyword evidence="7" id="KW-0131">Cell cycle</keyword>
<dbReference type="InterPro" id="IPR002719">
    <property type="entry name" value="RB_B"/>
</dbReference>
<dbReference type="SMART" id="SM01368">
    <property type="entry name" value="RB_A"/>
    <property type="match status" value="1"/>
</dbReference>
<dbReference type="InterPro" id="IPR028309">
    <property type="entry name" value="RB_fam"/>
</dbReference>
<comment type="subcellular location">
    <subcellularLocation>
        <location evidence="1">Nucleus</location>
    </subcellularLocation>
</comment>
<dbReference type="FunFam" id="1.10.472.10:FF:000030">
    <property type="entry name" value="Retinoblastoma-related protein 1"/>
    <property type="match status" value="1"/>
</dbReference>
<keyword evidence="4" id="KW-0805">Transcription regulation</keyword>
<feature type="compositionally biased region" description="Pro residues" evidence="8">
    <location>
        <begin position="506"/>
        <end position="516"/>
    </location>
</feature>
<gene>
    <name evidence="10" type="ORF">WN944_010171</name>
</gene>
<evidence type="ECO:0000256" key="8">
    <source>
        <dbReference type="SAM" id="MobiDB-lite"/>
    </source>
</evidence>
<keyword evidence="3" id="KW-0678">Repressor</keyword>
<keyword evidence="11" id="KW-1185">Reference proteome</keyword>
<name>A0AAP0QWV0_9ROSI</name>
<dbReference type="GO" id="GO:0032875">
    <property type="term" value="P:regulation of DNA endoreduplication"/>
    <property type="evidence" value="ECO:0007669"/>
    <property type="project" value="UniProtKB-ARBA"/>
</dbReference>
<dbReference type="InterPro" id="IPR002720">
    <property type="entry name" value="RB_A"/>
</dbReference>
<evidence type="ECO:0000256" key="6">
    <source>
        <dbReference type="ARBA" id="ARBA00023242"/>
    </source>
</evidence>
<dbReference type="Proteomes" id="UP001428341">
    <property type="component" value="Unassembled WGS sequence"/>
</dbReference>
<keyword evidence="5" id="KW-0804">Transcription</keyword>
<evidence type="ECO:0000256" key="7">
    <source>
        <dbReference type="ARBA" id="ARBA00023306"/>
    </source>
</evidence>
<feature type="domain" description="Retinoblastoma-associated protein A-box" evidence="9">
    <location>
        <begin position="31"/>
        <end position="234"/>
    </location>
</feature>
<evidence type="ECO:0000256" key="5">
    <source>
        <dbReference type="ARBA" id="ARBA00023163"/>
    </source>
</evidence>
<dbReference type="GO" id="GO:0006357">
    <property type="term" value="P:regulation of transcription by RNA polymerase II"/>
    <property type="evidence" value="ECO:0007669"/>
    <property type="project" value="InterPro"/>
</dbReference>
<protein>
    <recommendedName>
        <fullName evidence="9">Retinoblastoma-associated protein A-box domain-containing protein</fullName>
    </recommendedName>
</protein>
<dbReference type="GO" id="GO:0000785">
    <property type="term" value="C:chromatin"/>
    <property type="evidence" value="ECO:0007669"/>
    <property type="project" value="TreeGrafter"/>
</dbReference>
<keyword evidence="6" id="KW-0539">Nucleus</keyword>
<organism evidence="10 11">
    <name type="scientific">Citrus x changshan-huyou</name>
    <dbReference type="NCBI Taxonomy" id="2935761"/>
    <lineage>
        <taxon>Eukaryota</taxon>
        <taxon>Viridiplantae</taxon>
        <taxon>Streptophyta</taxon>
        <taxon>Embryophyta</taxon>
        <taxon>Tracheophyta</taxon>
        <taxon>Spermatophyta</taxon>
        <taxon>Magnoliopsida</taxon>
        <taxon>eudicotyledons</taxon>
        <taxon>Gunneridae</taxon>
        <taxon>Pentapetalae</taxon>
        <taxon>rosids</taxon>
        <taxon>malvids</taxon>
        <taxon>Sapindales</taxon>
        <taxon>Rutaceae</taxon>
        <taxon>Aurantioideae</taxon>
        <taxon>Citrus</taxon>
    </lineage>
</organism>
<evidence type="ECO:0000256" key="3">
    <source>
        <dbReference type="ARBA" id="ARBA00022491"/>
    </source>
</evidence>
<evidence type="ECO:0000256" key="1">
    <source>
        <dbReference type="ARBA" id="ARBA00004123"/>
    </source>
</evidence>
<dbReference type="GO" id="GO:0000977">
    <property type="term" value="F:RNA polymerase II transcription regulatory region sequence-specific DNA binding"/>
    <property type="evidence" value="ECO:0007669"/>
    <property type="project" value="TreeGrafter"/>
</dbReference>
<dbReference type="Pfam" id="PF01858">
    <property type="entry name" value="RB_A"/>
    <property type="match status" value="1"/>
</dbReference>
<feature type="region of interest" description="Disordered" evidence="8">
    <location>
        <begin position="494"/>
        <end position="528"/>
    </location>
</feature>
<sequence>MGSPMEATNSISPPCSPASQSNGSMAKMTPTRVRTAQNTASNWLKTVIAPLPSKPSAELEKFLSLGSGSIANDVETGANIVLEAIFPSIELGERLFTWSLSNVNLMDSLWSGQERTEALKLYYKVLESICASEAGKSSSRDLSGLLTNEKFHRCMLACSAELVSMARTRVSILFPSILERAGITAFDMCKVIESFIRHEDSLPRELMRHLNSLEETMLESMVWEKGSSLYNPLIASRPDLQEEIKRLKLLAEPMPSLHEISMNNHVASGVLAYQHNLHKHKPSTGNNGMKRLCDENGNKLTKHNSYATAMKVDSPVVDSHQVKLQPVTPSSQTAFMSPVQSKTPKDGGIKMDAAVTFLFNKMTKLGAVRINSMAERLKLSQQIREKTYLLFRQILVEKTYLFFNRHIDLIILCCFCGVAKINKLKLKFEEITDNYVKEPQCRSQDFGFVFAGWLSKHNGKNRENYKSIDAFYNQVFILNVVSLVKDIGSTEAPKQVPEADNHICPKTPPQPSPFPRIPDISPKKVSPSQNVYLSPLKPSKASKFCPKDALNSHLGKSYYAYFGESTSAYQCPSKDLDAINKRINSTNKRRRTLNFDDVNPALISDAVVAKSLLFENDKRAQ</sequence>
<dbReference type="EMBL" id="JBCGBO010000002">
    <property type="protein sequence ID" value="KAK9221742.1"/>
    <property type="molecule type" value="Genomic_DNA"/>
</dbReference>
<dbReference type="GO" id="GO:2000134">
    <property type="term" value="P:negative regulation of G1/S transition of mitotic cell cycle"/>
    <property type="evidence" value="ECO:0007669"/>
    <property type="project" value="TreeGrafter"/>
</dbReference>
<comment type="similarity">
    <text evidence="2">Belongs to the retinoblastoma protein (RB) family.</text>
</comment>
<dbReference type="InterPro" id="IPR036915">
    <property type="entry name" value="Cyclin-like_sf"/>
</dbReference>
<evidence type="ECO:0000256" key="4">
    <source>
        <dbReference type="ARBA" id="ARBA00023015"/>
    </source>
</evidence>
<dbReference type="GO" id="GO:0005634">
    <property type="term" value="C:nucleus"/>
    <property type="evidence" value="ECO:0007669"/>
    <property type="project" value="UniProtKB-SubCell"/>
</dbReference>
<dbReference type="GO" id="GO:0005667">
    <property type="term" value="C:transcription regulator complex"/>
    <property type="evidence" value="ECO:0007669"/>
    <property type="project" value="TreeGrafter"/>
</dbReference>
<dbReference type="PANTHER" id="PTHR13742">
    <property type="entry name" value="RETINOBLASTOMA-ASSOCIATED PROTEIN RB -RELATED"/>
    <property type="match status" value="1"/>
</dbReference>
<proteinExistence type="inferred from homology"/>
<accession>A0AAP0QWV0</accession>
<reference evidence="10 11" key="1">
    <citation type="submission" date="2024-05" db="EMBL/GenBank/DDBJ databases">
        <title>Haplotype-resolved chromosome-level genome assembly of Huyou (Citrus changshanensis).</title>
        <authorList>
            <person name="Miao C."/>
            <person name="Chen W."/>
            <person name="Wu Y."/>
            <person name="Wang L."/>
            <person name="Zhao S."/>
            <person name="Grierson D."/>
            <person name="Xu C."/>
            <person name="Chen K."/>
        </authorList>
    </citation>
    <scope>NUCLEOTIDE SEQUENCE [LARGE SCALE GENOMIC DNA]</scope>
    <source>
        <strain evidence="10">01-14</strain>
        <tissue evidence="10">Leaf</tissue>
    </source>
</reference>
<dbReference type="Gene3D" id="1.10.472.10">
    <property type="entry name" value="Cyclin-like"/>
    <property type="match status" value="2"/>
</dbReference>
<dbReference type="GO" id="GO:0030154">
    <property type="term" value="P:cell differentiation"/>
    <property type="evidence" value="ECO:0007669"/>
    <property type="project" value="TreeGrafter"/>
</dbReference>
<evidence type="ECO:0000313" key="11">
    <source>
        <dbReference type="Proteomes" id="UP001428341"/>
    </source>
</evidence>